<dbReference type="Proteomes" id="UP000177622">
    <property type="component" value="Unassembled WGS sequence"/>
</dbReference>
<comment type="caution">
    <text evidence="1">The sequence shown here is derived from an EMBL/GenBank/DDBJ whole genome shotgun (WGS) entry which is preliminary data.</text>
</comment>
<evidence type="ECO:0000313" key="1">
    <source>
        <dbReference type="EMBL" id="OGE46818.1"/>
    </source>
</evidence>
<dbReference type="RefSeq" id="XP_022482285.1">
    <property type="nucleotide sequence ID" value="XM_022637858.1"/>
</dbReference>
<dbReference type="EMBL" id="LXJU01000104">
    <property type="protein sequence ID" value="OGE46818.1"/>
    <property type="molecule type" value="Genomic_DNA"/>
</dbReference>
<gene>
    <name evidence="1" type="ORF">PENARI_c104G07951</name>
</gene>
<accession>A0A1F5L0P2</accession>
<organism evidence="1 2">
    <name type="scientific">Penicillium arizonense</name>
    <dbReference type="NCBI Taxonomy" id="1835702"/>
    <lineage>
        <taxon>Eukaryota</taxon>
        <taxon>Fungi</taxon>
        <taxon>Dikarya</taxon>
        <taxon>Ascomycota</taxon>
        <taxon>Pezizomycotina</taxon>
        <taxon>Eurotiomycetes</taxon>
        <taxon>Eurotiomycetidae</taxon>
        <taxon>Eurotiales</taxon>
        <taxon>Aspergillaceae</taxon>
        <taxon>Penicillium</taxon>
    </lineage>
</organism>
<sequence length="112" mass="12589">MDHLKTNEEPTLPDDPSAKAKHIFKLVKKSLFEDVESVSKTFEDTDLEDCMSLAKQIIAANPELKPTLLLALDRNTQSDWDDFYSSIVGNYDDWVTVTPQVLLADAVFLSEA</sequence>
<proteinExistence type="predicted"/>
<keyword evidence="2" id="KW-1185">Reference proteome</keyword>
<dbReference type="AlphaFoldDB" id="A0A1F5L0P2"/>
<protein>
    <submittedName>
        <fullName evidence="1">Uncharacterized protein</fullName>
    </submittedName>
</protein>
<name>A0A1F5L0P2_PENAI</name>
<dbReference type="GeneID" id="34582592"/>
<reference evidence="1 2" key="1">
    <citation type="journal article" date="2016" name="Sci. Rep.">
        <title>Penicillium arizonense, a new, genome sequenced fungal species, reveals a high chemical diversity in secreted metabolites.</title>
        <authorList>
            <person name="Grijseels S."/>
            <person name="Nielsen J.C."/>
            <person name="Randelovic M."/>
            <person name="Nielsen J."/>
            <person name="Nielsen K.F."/>
            <person name="Workman M."/>
            <person name="Frisvad J.C."/>
        </authorList>
    </citation>
    <scope>NUCLEOTIDE SEQUENCE [LARGE SCALE GENOMIC DNA]</scope>
    <source>
        <strain evidence="1 2">CBS 141311</strain>
    </source>
</reference>
<evidence type="ECO:0000313" key="2">
    <source>
        <dbReference type="Proteomes" id="UP000177622"/>
    </source>
</evidence>
<dbReference type="OrthoDB" id="4277941at2759"/>